<feature type="domain" description="Aspartate/ornithine carbamoyltransferase Asp/Orn-binding" evidence="2">
    <location>
        <begin position="169"/>
        <end position="256"/>
    </location>
</feature>
<dbReference type="PRINTS" id="PR00100">
    <property type="entry name" value="AOTCASE"/>
</dbReference>
<accession>X0ZAL8</accession>
<sequence length="258" mass="29506">ELDKVLNLAKDVKKNRFSPKYTKLLEGKTFLMVFYNPSLRTRISFEVAMTELGGHSQFLEPSKMRVKLLEVEGETVKDSASVMNRYAHGIGIRILEDAVEKYGDGDLLLREHAKYTDIPIINMADDIYHPCQALADTMGVTEHLGDVKGKKLLMMWGYSPKMRSWCSIQSNLLISSRFGMNVTLAHPEGFDLDPNIITTCKEYASESEGSFEITHNLKEAFKDADVVYSRNWMSSRRYEIGDEAEKASYEKYKDWKCT</sequence>
<dbReference type="GO" id="GO:0004585">
    <property type="term" value="F:ornithine carbamoyltransferase activity"/>
    <property type="evidence" value="ECO:0007669"/>
    <property type="project" value="TreeGrafter"/>
</dbReference>
<dbReference type="PANTHER" id="PTHR45753">
    <property type="entry name" value="ORNITHINE CARBAMOYLTRANSFERASE, MITOCHONDRIAL"/>
    <property type="match status" value="1"/>
</dbReference>
<dbReference type="Pfam" id="PF00185">
    <property type="entry name" value="OTCace"/>
    <property type="match status" value="1"/>
</dbReference>
<dbReference type="GO" id="GO:0019240">
    <property type="term" value="P:citrulline biosynthetic process"/>
    <property type="evidence" value="ECO:0007669"/>
    <property type="project" value="TreeGrafter"/>
</dbReference>
<dbReference type="InterPro" id="IPR006131">
    <property type="entry name" value="Asp_carbamoyltransf_Asp/Orn-bd"/>
</dbReference>
<dbReference type="AlphaFoldDB" id="X0ZAL8"/>
<evidence type="ECO:0000256" key="1">
    <source>
        <dbReference type="ARBA" id="ARBA00022679"/>
    </source>
</evidence>
<feature type="domain" description="Aspartate/ornithine carbamoyltransferase carbamoyl-P binding" evidence="3">
    <location>
        <begin position="1"/>
        <end position="141"/>
    </location>
</feature>
<dbReference type="InterPro" id="IPR006130">
    <property type="entry name" value="Asp/Orn_carbamoylTrfase"/>
</dbReference>
<dbReference type="GO" id="GO:0016597">
    <property type="term" value="F:amino acid binding"/>
    <property type="evidence" value="ECO:0007669"/>
    <property type="project" value="InterPro"/>
</dbReference>
<dbReference type="PANTHER" id="PTHR45753:SF3">
    <property type="entry name" value="ORNITHINE TRANSCARBAMYLASE, MITOCHONDRIAL"/>
    <property type="match status" value="1"/>
</dbReference>
<feature type="non-terminal residue" evidence="4">
    <location>
        <position position="1"/>
    </location>
</feature>
<evidence type="ECO:0000259" key="2">
    <source>
        <dbReference type="Pfam" id="PF00185"/>
    </source>
</evidence>
<comment type="caution">
    <text evidence="4">The sequence shown here is derived from an EMBL/GenBank/DDBJ whole genome shotgun (WGS) entry which is preliminary data.</text>
</comment>
<keyword evidence="1" id="KW-0808">Transferase</keyword>
<dbReference type="InterPro" id="IPR036901">
    <property type="entry name" value="Asp/Orn_carbamoylTrfase_sf"/>
</dbReference>
<dbReference type="InterPro" id="IPR006132">
    <property type="entry name" value="Asp/Orn_carbamoyltranf_P-bd"/>
</dbReference>
<dbReference type="Pfam" id="PF02729">
    <property type="entry name" value="OTCace_N"/>
    <property type="match status" value="1"/>
</dbReference>
<reference evidence="4" key="1">
    <citation type="journal article" date="2014" name="Front. Microbiol.">
        <title>High frequency of phylogenetically diverse reductive dehalogenase-homologous genes in deep subseafloor sedimentary metagenomes.</title>
        <authorList>
            <person name="Kawai M."/>
            <person name="Futagami T."/>
            <person name="Toyoda A."/>
            <person name="Takaki Y."/>
            <person name="Nishi S."/>
            <person name="Hori S."/>
            <person name="Arai W."/>
            <person name="Tsubouchi T."/>
            <person name="Morono Y."/>
            <person name="Uchiyama I."/>
            <person name="Ito T."/>
            <person name="Fujiyama A."/>
            <person name="Inagaki F."/>
            <person name="Takami H."/>
        </authorList>
    </citation>
    <scope>NUCLEOTIDE SEQUENCE</scope>
    <source>
        <strain evidence="4">Expedition CK06-06</strain>
    </source>
</reference>
<dbReference type="SUPFAM" id="SSF53671">
    <property type="entry name" value="Aspartate/ornithine carbamoyltransferase"/>
    <property type="match status" value="1"/>
</dbReference>
<evidence type="ECO:0008006" key="5">
    <source>
        <dbReference type="Google" id="ProtNLM"/>
    </source>
</evidence>
<dbReference type="Gene3D" id="3.40.50.1370">
    <property type="entry name" value="Aspartate/ornithine carbamoyltransferase"/>
    <property type="match status" value="2"/>
</dbReference>
<protein>
    <recommendedName>
        <fullName evidence="5">Ornithine carbamoyltransferase</fullName>
    </recommendedName>
</protein>
<proteinExistence type="predicted"/>
<organism evidence="4">
    <name type="scientific">marine sediment metagenome</name>
    <dbReference type="NCBI Taxonomy" id="412755"/>
    <lineage>
        <taxon>unclassified sequences</taxon>
        <taxon>metagenomes</taxon>
        <taxon>ecological metagenomes</taxon>
    </lineage>
</organism>
<dbReference type="EMBL" id="BART01003327">
    <property type="protein sequence ID" value="GAG55342.1"/>
    <property type="molecule type" value="Genomic_DNA"/>
</dbReference>
<evidence type="ECO:0000313" key="4">
    <source>
        <dbReference type="EMBL" id="GAG55342.1"/>
    </source>
</evidence>
<name>X0ZAL8_9ZZZZ</name>
<dbReference type="PRINTS" id="PR00101">
    <property type="entry name" value="ATCASE"/>
</dbReference>
<dbReference type="GO" id="GO:0042450">
    <property type="term" value="P:L-arginine biosynthetic process via ornithine"/>
    <property type="evidence" value="ECO:0007669"/>
    <property type="project" value="TreeGrafter"/>
</dbReference>
<gene>
    <name evidence="4" type="ORF">S01H4_09289</name>
</gene>
<evidence type="ECO:0000259" key="3">
    <source>
        <dbReference type="Pfam" id="PF02729"/>
    </source>
</evidence>